<evidence type="ECO:0000313" key="6">
    <source>
        <dbReference type="EMBL" id="CAL5048708.1"/>
    </source>
</evidence>
<comment type="function">
    <text evidence="3">Component of the exocyst complex.</text>
</comment>
<dbReference type="InterPro" id="IPR016159">
    <property type="entry name" value="Cullin_repeat-like_dom_sf"/>
</dbReference>
<reference evidence="6 7" key="2">
    <citation type="submission" date="2024-10" db="EMBL/GenBank/DDBJ databases">
        <authorList>
            <person name="Ryan C."/>
        </authorList>
    </citation>
    <scope>NUCLEOTIDE SEQUENCE [LARGE SCALE GENOMIC DNA]</scope>
</reference>
<dbReference type="GO" id="GO:0015031">
    <property type="term" value="P:protein transport"/>
    <property type="evidence" value="ECO:0007669"/>
    <property type="project" value="UniProtKB-KW"/>
</dbReference>
<feature type="compositionally biased region" description="Low complexity" evidence="4">
    <location>
        <begin position="66"/>
        <end position="83"/>
    </location>
</feature>
<evidence type="ECO:0000256" key="2">
    <source>
        <dbReference type="ARBA" id="ARBA00022448"/>
    </source>
</evidence>
<evidence type="ECO:0000256" key="4">
    <source>
        <dbReference type="SAM" id="MobiDB-lite"/>
    </source>
</evidence>
<evidence type="ECO:0000256" key="1">
    <source>
        <dbReference type="ARBA" id="ARBA00006756"/>
    </source>
</evidence>
<evidence type="ECO:0000313" key="7">
    <source>
        <dbReference type="Proteomes" id="UP001497457"/>
    </source>
</evidence>
<keyword evidence="3" id="KW-0268">Exocytosis</keyword>
<keyword evidence="3" id="KW-0653">Protein transport</keyword>
<evidence type="ECO:0000259" key="5">
    <source>
        <dbReference type="Pfam" id="PF03081"/>
    </source>
</evidence>
<dbReference type="Pfam" id="PF03081">
    <property type="entry name" value="Exo70_C"/>
    <property type="match status" value="1"/>
</dbReference>
<sequence length="516" mass="57802">MLSSGVINFQRVHHEIHNIVPEGGERLSLTARASGDDGSLHPWWWNSRQQPWQLFRRPLEPFAAISSSSSGTTLSTNHSSGGSRLSCGETSSLVDFPVVLDLGVDKEEGNNSLQYIQSLADEFCGANNSGLDVVETWIWDLFFGWHMQHPGGDLSTAGVLTEITGAIRLVSDNYRWEQGRVTPNQVKMIAFLKATVSRMHGTIDDTVAKLNNSEEVAATNGAPATSAKLRELLELNRVLSEGHIWFVSLADATGNRDDIVASTWPSREIGLKEAILKAVEQVRIRILSSTDDHDKGTPGIREVTRYAINCITLLREHHVSLNGIVHEAARSVRDQYHNAGGTPLFNMDGADPSTILILDILSSLQEMLARESQSFSSQSLQFLFLLNNVYFVRQQIHTASFLEAYMPVLSRIVHEHMQSYLEVSWVPVLACLYDGPTTLCFGRYSPLPKFESQFQRTYDAQKLWKVPDPELRKLLRKAIIGRVIPGYTIYMEDNSINIPRITPRELEEMLLELFEG</sequence>
<proteinExistence type="inferred from homology"/>
<dbReference type="SUPFAM" id="SSF74788">
    <property type="entry name" value="Cullin repeat-like"/>
    <property type="match status" value="1"/>
</dbReference>
<dbReference type="Gene3D" id="1.20.1280.170">
    <property type="entry name" value="Exocyst complex component Exo70"/>
    <property type="match status" value="1"/>
</dbReference>
<feature type="region of interest" description="Disordered" evidence="4">
    <location>
        <begin position="66"/>
        <end position="85"/>
    </location>
</feature>
<protein>
    <recommendedName>
        <fullName evidence="3">Exocyst subunit Exo70 family protein</fullName>
    </recommendedName>
</protein>
<keyword evidence="2 3" id="KW-0813">Transport</keyword>
<name>A0ABC9E1J3_9POAL</name>
<dbReference type="GO" id="GO:0006887">
    <property type="term" value="P:exocytosis"/>
    <property type="evidence" value="ECO:0007669"/>
    <property type="project" value="UniProtKB-KW"/>
</dbReference>
<dbReference type="PANTHER" id="PTHR12542">
    <property type="entry name" value="EXOCYST COMPLEX PROTEIN EXO70"/>
    <property type="match status" value="1"/>
</dbReference>
<dbReference type="InterPro" id="IPR004140">
    <property type="entry name" value="Exo70"/>
</dbReference>
<reference evidence="7" key="1">
    <citation type="submission" date="2024-06" db="EMBL/GenBank/DDBJ databases">
        <authorList>
            <person name="Ryan C."/>
        </authorList>
    </citation>
    <scope>NUCLEOTIDE SEQUENCE [LARGE SCALE GENOMIC DNA]</scope>
</reference>
<feature type="domain" description="Exocyst complex subunit Exo70 C-terminal" evidence="5">
    <location>
        <begin position="270"/>
        <end position="511"/>
    </location>
</feature>
<gene>
    <name evidence="6" type="ORF">URODEC1_LOCUS90592</name>
</gene>
<keyword evidence="7" id="KW-1185">Reference proteome</keyword>
<comment type="similarity">
    <text evidence="1 3">Belongs to the EXO70 family.</text>
</comment>
<accession>A0ABC9E1J3</accession>
<evidence type="ECO:0000256" key="3">
    <source>
        <dbReference type="RuleBase" id="RU365026"/>
    </source>
</evidence>
<dbReference type="AlphaFoldDB" id="A0ABC9E1J3"/>
<organism evidence="6 7">
    <name type="scientific">Urochloa decumbens</name>
    <dbReference type="NCBI Taxonomy" id="240449"/>
    <lineage>
        <taxon>Eukaryota</taxon>
        <taxon>Viridiplantae</taxon>
        <taxon>Streptophyta</taxon>
        <taxon>Embryophyta</taxon>
        <taxon>Tracheophyta</taxon>
        <taxon>Spermatophyta</taxon>
        <taxon>Magnoliopsida</taxon>
        <taxon>Liliopsida</taxon>
        <taxon>Poales</taxon>
        <taxon>Poaceae</taxon>
        <taxon>PACMAD clade</taxon>
        <taxon>Panicoideae</taxon>
        <taxon>Panicodae</taxon>
        <taxon>Paniceae</taxon>
        <taxon>Melinidinae</taxon>
        <taxon>Urochloa</taxon>
    </lineage>
</organism>
<dbReference type="Proteomes" id="UP001497457">
    <property type="component" value="Chromosome 35b"/>
</dbReference>
<dbReference type="PANTHER" id="PTHR12542:SF170">
    <property type="entry name" value="EXOCYST SUBUNIT EXO70 FAMILY PROTEIN"/>
    <property type="match status" value="1"/>
</dbReference>
<dbReference type="EMBL" id="OZ075145">
    <property type="protein sequence ID" value="CAL5048708.1"/>
    <property type="molecule type" value="Genomic_DNA"/>
</dbReference>
<dbReference type="InterPro" id="IPR046364">
    <property type="entry name" value="Exo70_C"/>
</dbReference>